<dbReference type="GO" id="GO:0000155">
    <property type="term" value="F:phosphorelay sensor kinase activity"/>
    <property type="evidence" value="ECO:0007669"/>
    <property type="project" value="InterPro"/>
</dbReference>
<keyword evidence="12" id="KW-1185">Reference proteome</keyword>
<comment type="catalytic activity">
    <reaction evidence="1">
        <text>ATP + protein L-histidine = ADP + protein N-phospho-L-histidine.</text>
        <dbReference type="EC" id="2.7.13.3"/>
    </reaction>
</comment>
<dbReference type="Pfam" id="PF00512">
    <property type="entry name" value="HisKA"/>
    <property type="match status" value="1"/>
</dbReference>
<reference evidence="11 12" key="1">
    <citation type="submission" date="2019-07" db="EMBL/GenBank/DDBJ databases">
        <title>Genomic Encyclopedia of Type Strains, Phase IV (KMG-IV): sequencing the most valuable type-strain genomes for metagenomic binning, comparative biology and taxonomic classification.</title>
        <authorList>
            <person name="Goeker M."/>
        </authorList>
    </citation>
    <scope>NUCLEOTIDE SEQUENCE [LARGE SCALE GENOMIC DNA]</scope>
    <source>
        <strain evidence="11 12">SS015</strain>
    </source>
</reference>
<keyword evidence="5" id="KW-0418">Kinase</keyword>
<dbReference type="EMBL" id="VNIB01000010">
    <property type="protein sequence ID" value="TYO97498.1"/>
    <property type="molecule type" value="Genomic_DNA"/>
</dbReference>
<gene>
    <name evidence="11" type="ORF">EDC39_11038</name>
</gene>
<feature type="coiled-coil region" evidence="7">
    <location>
        <begin position="387"/>
        <end position="431"/>
    </location>
</feature>
<dbReference type="Gene3D" id="3.30.450.20">
    <property type="entry name" value="PAS domain"/>
    <property type="match status" value="1"/>
</dbReference>
<dbReference type="InterPro" id="IPR050736">
    <property type="entry name" value="Sensor_HK_Regulatory"/>
</dbReference>
<dbReference type="SMART" id="SM00387">
    <property type="entry name" value="HATPase_c"/>
    <property type="match status" value="1"/>
</dbReference>
<dbReference type="InterPro" id="IPR029016">
    <property type="entry name" value="GAF-like_dom_sf"/>
</dbReference>
<dbReference type="EC" id="2.7.13.3" evidence="2"/>
<proteinExistence type="predicted"/>
<accession>A0A5D3WK47</accession>
<evidence type="ECO:0000259" key="10">
    <source>
        <dbReference type="PROSITE" id="PS50112"/>
    </source>
</evidence>
<dbReference type="InterPro" id="IPR036890">
    <property type="entry name" value="HATPase_C_sf"/>
</dbReference>
<dbReference type="Pfam" id="PF13185">
    <property type="entry name" value="GAF_2"/>
    <property type="match status" value="1"/>
</dbReference>
<dbReference type="OrthoDB" id="5522808at2"/>
<keyword evidence="7" id="KW-0175">Coiled coil</keyword>
<dbReference type="RefSeq" id="WP_148896397.1">
    <property type="nucleotide sequence ID" value="NZ_VNIB01000010.1"/>
</dbReference>
<dbReference type="SMART" id="SM00388">
    <property type="entry name" value="HisKA"/>
    <property type="match status" value="1"/>
</dbReference>
<dbReference type="CDD" id="cd00075">
    <property type="entry name" value="HATPase"/>
    <property type="match status" value="1"/>
</dbReference>
<comment type="caution">
    <text evidence="11">The sequence shown here is derived from an EMBL/GenBank/DDBJ whole genome shotgun (WGS) entry which is preliminary data.</text>
</comment>
<dbReference type="PROSITE" id="PS50109">
    <property type="entry name" value="HIS_KIN"/>
    <property type="match status" value="1"/>
</dbReference>
<dbReference type="SUPFAM" id="SSF55785">
    <property type="entry name" value="PYP-like sensor domain (PAS domain)"/>
    <property type="match status" value="1"/>
</dbReference>
<keyword evidence="8" id="KW-1133">Transmembrane helix</keyword>
<dbReference type="SMART" id="SM00065">
    <property type="entry name" value="GAF"/>
    <property type="match status" value="1"/>
</dbReference>
<dbReference type="SUPFAM" id="SSF55781">
    <property type="entry name" value="GAF domain-like"/>
    <property type="match status" value="1"/>
</dbReference>
<dbReference type="InterPro" id="IPR003594">
    <property type="entry name" value="HATPase_dom"/>
</dbReference>
<dbReference type="CDD" id="cd00082">
    <property type="entry name" value="HisKA"/>
    <property type="match status" value="1"/>
</dbReference>
<dbReference type="Gene3D" id="1.10.287.130">
    <property type="match status" value="1"/>
</dbReference>
<dbReference type="NCBIfam" id="TIGR00229">
    <property type="entry name" value="sensory_box"/>
    <property type="match status" value="1"/>
</dbReference>
<feature type="domain" description="PAS" evidence="10">
    <location>
        <begin position="93"/>
        <end position="164"/>
    </location>
</feature>
<dbReference type="PROSITE" id="PS50112">
    <property type="entry name" value="PAS"/>
    <property type="match status" value="1"/>
</dbReference>
<evidence type="ECO:0000256" key="1">
    <source>
        <dbReference type="ARBA" id="ARBA00000085"/>
    </source>
</evidence>
<dbReference type="Pfam" id="PF02518">
    <property type="entry name" value="HATPase_c"/>
    <property type="match status" value="1"/>
</dbReference>
<dbReference type="PANTHER" id="PTHR43711:SF31">
    <property type="entry name" value="HISTIDINE KINASE"/>
    <property type="match status" value="1"/>
</dbReference>
<dbReference type="InterPro" id="IPR003018">
    <property type="entry name" value="GAF"/>
</dbReference>
<dbReference type="CDD" id="cd00130">
    <property type="entry name" value="PAS"/>
    <property type="match status" value="1"/>
</dbReference>
<dbReference type="InterPro" id="IPR003661">
    <property type="entry name" value="HisK_dim/P_dom"/>
</dbReference>
<protein>
    <recommendedName>
        <fullName evidence="2">histidine kinase</fullName>
        <ecNumber evidence="2">2.7.13.3</ecNumber>
    </recommendedName>
</protein>
<feature type="domain" description="Histidine kinase" evidence="9">
    <location>
        <begin position="431"/>
        <end position="683"/>
    </location>
</feature>
<dbReference type="SUPFAM" id="SSF47384">
    <property type="entry name" value="Homodimeric domain of signal transducing histidine kinase"/>
    <property type="match status" value="1"/>
</dbReference>
<dbReference type="InterPro" id="IPR005467">
    <property type="entry name" value="His_kinase_dom"/>
</dbReference>
<evidence type="ECO:0000256" key="7">
    <source>
        <dbReference type="SAM" id="Coils"/>
    </source>
</evidence>
<evidence type="ECO:0000313" key="12">
    <source>
        <dbReference type="Proteomes" id="UP000324159"/>
    </source>
</evidence>
<dbReference type="InterPro" id="IPR035965">
    <property type="entry name" value="PAS-like_dom_sf"/>
</dbReference>
<evidence type="ECO:0000256" key="8">
    <source>
        <dbReference type="SAM" id="Phobius"/>
    </source>
</evidence>
<keyword evidence="8" id="KW-0812">Transmembrane</keyword>
<feature type="coiled-coil region" evidence="7">
    <location>
        <begin position="59"/>
        <end position="96"/>
    </location>
</feature>
<evidence type="ECO:0000256" key="2">
    <source>
        <dbReference type="ARBA" id="ARBA00012438"/>
    </source>
</evidence>
<evidence type="ECO:0000256" key="6">
    <source>
        <dbReference type="ARBA" id="ARBA00023012"/>
    </source>
</evidence>
<keyword evidence="8" id="KW-0472">Membrane</keyword>
<keyword evidence="6" id="KW-0902">Two-component regulatory system</keyword>
<evidence type="ECO:0000256" key="3">
    <source>
        <dbReference type="ARBA" id="ARBA00022553"/>
    </source>
</evidence>
<dbReference type="InterPro" id="IPR004358">
    <property type="entry name" value="Sig_transdc_His_kin-like_C"/>
</dbReference>
<keyword evidence="4" id="KW-0808">Transferase</keyword>
<evidence type="ECO:0000313" key="11">
    <source>
        <dbReference type="EMBL" id="TYO97498.1"/>
    </source>
</evidence>
<dbReference type="PANTHER" id="PTHR43711">
    <property type="entry name" value="TWO-COMPONENT HISTIDINE KINASE"/>
    <property type="match status" value="1"/>
</dbReference>
<dbReference type="SUPFAM" id="SSF55874">
    <property type="entry name" value="ATPase domain of HSP90 chaperone/DNA topoisomerase II/histidine kinase"/>
    <property type="match status" value="1"/>
</dbReference>
<dbReference type="InterPro" id="IPR036097">
    <property type="entry name" value="HisK_dim/P_sf"/>
</dbReference>
<dbReference type="SMART" id="SM00091">
    <property type="entry name" value="PAS"/>
    <property type="match status" value="1"/>
</dbReference>
<evidence type="ECO:0000256" key="5">
    <source>
        <dbReference type="ARBA" id="ARBA00022777"/>
    </source>
</evidence>
<sequence length="690" mass="77671">MNGTVGNRFLSGRKPLLLAGLSALLPVLLVLPWTGPGQWTPLFFGLSLGSCLLLIVLLLARLIALRDEKEALARQLAEEQQRGRSARDELAQAQRRQRQLLDWASDAILFIDPQSGRLVDQNREACRLLGYSTQELAEKPLLELMPETERSRYLSLVERTLAIGHAEDDNLVFRRRDNSRFTGAIHTRLGNLGRQRVIHAILRDITAQKQIEQELRQKNRDLTLLNRIAHQAAESHGLQALLDTTLRTVAQSLDADSGSIFLLRHGGNDLHLAACYNMPDSVREELSRMRPGQGLAGAVAATGHPRSSVDLQTDSRRWAKSVAETEWRGFQAVPISVRDRIVGVLCICCRDKRVFKRDEVHLLIAVGKQLGAAIEGAELLEALRWQNRLNEATNRELKESRRRLKENLRRQEEATRTLERLERMKNNFLALASHELRTPLTYILAGTEILLDRQAELPEDQLRVIDAIRQGGDRLRDIVDNLLEVARLEAQSIYLGRERIDLRLLLRSLEETVRSNLIENRLSLHLDISGDSFPIWGDSDHLHKALLRVVENAIKFTPPDGNIRIETTRMHKEEILARRTDLEPFALGFFDRPLADAYLCIIVSDSGIGIDPEELPRIFDKFYEVGDISDHHTSRTRFGGKGVGLGLTLARGMIEAHGGMIWAASEGTRQGGSRFHLLLPLGETAAETEA</sequence>
<dbReference type="InterPro" id="IPR000014">
    <property type="entry name" value="PAS"/>
</dbReference>
<organism evidence="11 12">
    <name type="scientific">Geothermobacter ehrlichii</name>
    <dbReference type="NCBI Taxonomy" id="213224"/>
    <lineage>
        <taxon>Bacteria</taxon>
        <taxon>Pseudomonadati</taxon>
        <taxon>Thermodesulfobacteriota</taxon>
        <taxon>Desulfuromonadia</taxon>
        <taxon>Desulfuromonadales</taxon>
        <taxon>Geothermobacteraceae</taxon>
        <taxon>Geothermobacter</taxon>
    </lineage>
</organism>
<keyword evidence="3" id="KW-0597">Phosphoprotein</keyword>
<dbReference type="PRINTS" id="PR00344">
    <property type="entry name" value="BCTRLSENSOR"/>
</dbReference>
<evidence type="ECO:0000256" key="4">
    <source>
        <dbReference type="ARBA" id="ARBA00022679"/>
    </source>
</evidence>
<dbReference type="Gene3D" id="3.30.450.40">
    <property type="match status" value="1"/>
</dbReference>
<evidence type="ECO:0000259" key="9">
    <source>
        <dbReference type="PROSITE" id="PS50109"/>
    </source>
</evidence>
<dbReference type="Pfam" id="PF13426">
    <property type="entry name" value="PAS_9"/>
    <property type="match status" value="1"/>
</dbReference>
<name>A0A5D3WK47_9BACT</name>
<dbReference type="Proteomes" id="UP000324159">
    <property type="component" value="Unassembled WGS sequence"/>
</dbReference>
<dbReference type="AlphaFoldDB" id="A0A5D3WK47"/>
<dbReference type="Gene3D" id="3.30.565.10">
    <property type="entry name" value="Histidine kinase-like ATPase, C-terminal domain"/>
    <property type="match status" value="1"/>
</dbReference>
<dbReference type="FunFam" id="1.10.287.130:FF:000001">
    <property type="entry name" value="Two-component sensor histidine kinase"/>
    <property type="match status" value="1"/>
</dbReference>
<feature type="transmembrane region" description="Helical" evidence="8">
    <location>
        <begin position="42"/>
        <end position="64"/>
    </location>
</feature>